<feature type="compositionally biased region" description="Pro residues" evidence="1">
    <location>
        <begin position="201"/>
        <end position="212"/>
    </location>
</feature>
<evidence type="ECO:0000313" key="3">
    <source>
        <dbReference type="EMBL" id="KAG0327720.1"/>
    </source>
</evidence>
<protein>
    <recommendedName>
        <fullName evidence="2">SWI/SNF and RSC complexes subunit Ssr4 C-terminal domain-containing protein</fullName>
    </recommendedName>
</protein>
<dbReference type="InterPro" id="IPR046464">
    <property type="entry name" value="SWI-SNF_Ssr4_C"/>
</dbReference>
<dbReference type="PANTHER" id="PTHR14445:SF36">
    <property type="entry name" value="FI03272P-RELATED"/>
    <property type="match status" value="1"/>
</dbReference>
<dbReference type="AlphaFoldDB" id="A0A9P6RW27"/>
<feature type="compositionally biased region" description="Basic and acidic residues" evidence="1">
    <location>
        <begin position="799"/>
        <end position="809"/>
    </location>
</feature>
<name>A0A9P6RW27_9FUNG</name>
<dbReference type="GO" id="GO:0005829">
    <property type="term" value="C:cytosol"/>
    <property type="evidence" value="ECO:0007669"/>
    <property type="project" value="TreeGrafter"/>
</dbReference>
<dbReference type="EMBL" id="JAAAIP010000049">
    <property type="protein sequence ID" value="KAG0327720.1"/>
    <property type="molecule type" value="Genomic_DNA"/>
</dbReference>
<feature type="compositionally biased region" description="Low complexity" evidence="1">
    <location>
        <begin position="213"/>
        <end position="227"/>
    </location>
</feature>
<feature type="compositionally biased region" description="Acidic residues" evidence="1">
    <location>
        <begin position="287"/>
        <end position="298"/>
    </location>
</feature>
<feature type="region of interest" description="Disordered" evidence="1">
    <location>
        <begin position="155"/>
        <end position="298"/>
    </location>
</feature>
<feature type="compositionally biased region" description="Low complexity" evidence="1">
    <location>
        <begin position="174"/>
        <end position="190"/>
    </location>
</feature>
<dbReference type="Pfam" id="PF20497">
    <property type="entry name" value="SWI-SNF_Ssr4_C"/>
    <property type="match status" value="1"/>
</dbReference>
<dbReference type="InterPro" id="IPR051640">
    <property type="entry name" value="GRB10-interact_GYF"/>
</dbReference>
<dbReference type="OrthoDB" id="5321006at2759"/>
<feature type="region of interest" description="Disordered" evidence="1">
    <location>
        <begin position="787"/>
        <end position="809"/>
    </location>
</feature>
<gene>
    <name evidence="3" type="ORF">BGZ99_006981</name>
</gene>
<evidence type="ECO:0000256" key="1">
    <source>
        <dbReference type="SAM" id="MobiDB-lite"/>
    </source>
</evidence>
<organism evidence="3 4">
    <name type="scientific">Dissophora globulifera</name>
    <dbReference type="NCBI Taxonomy" id="979702"/>
    <lineage>
        <taxon>Eukaryota</taxon>
        <taxon>Fungi</taxon>
        <taxon>Fungi incertae sedis</taxon>
        <taxon>Mucoromycota</taxon>
        <taxon>Mortierellomycotina</taxon>
        <taxon>Mortierellomycetes</taxon>
        <taxon>Mortierellales</taxon>
        <taxon>Mortierellaceae</taxon>
        <taxon>Dissophora</taxon>
    </lineage>
</organism>
<dbReference type="PANTHER" id="PTHR14445">
    <property type="entry name" value="GRB10 INTERACTING GYF PROTEIN"/>
    <property type="match status" value="1"/>
</dbReference>
<comment type="caution">
    <text evidence="3">The sequence shown here is derived from an EMBL/GenBank/DDBJ whole genome shotgun (WGS) entry which is preliminary data.</text>
</comment>
<evidence type="ECO:0000313" key="4">
    <source>
        <dbReference type="Proteomes" id="UP000738325"/>
    </source>
</evidence>
<feature type="domain" description="SWI/SNF and RSC complexes subunit Ssr4 C-terminal" evidence="2">
    <location>
        <begin position="287"/>
        <end position="332"/>
    </location>
</feature>
<proteinExistence type="predicted"/>
<feature type="compositionally biased region" description="Low complexity" evidence="1">
    <location>
        <begin position="265"/>
        <end position="286"/>
    </location>
</feature>
<sequence length="809" mass="87793">MASRLPPELAGELYCRANIEPMIYTTMNPQIAIELLDRAWHMLTANHISFSFNYIDKPKEGSGFFLKVQPDEIIMPHDGYQYMDDEVSYNFPMDNRLTITERSQGFSHGDQYTHIVRRKYTLVQPGRDPLAFLHYAKADISRSVVVDGRRAKTAARQYPLKPIPGATLPPPQQQPMQQQQQQQYQQQYRPQQPPKIQNPYAPSPGAAPPASPQQPGAYGRFAGVPAPVGGPPGQQIPQRAMPANAGAYGNQRPDKKSSHKKHHQQQPQLTPQQQAQMLAQQQAQAQEDAEEPSGDELDFLTTRDVAIARYKRNHDYIAEVFSPYPTSRIIPPKTEYETSIESLRAASSEVTDLDALSREHDEKIKKFKAEAAIFHQGLGHLKQATTVQEVFATNERVEQFMEMTVQPYLGLRQVELPKDETTRTPELKPARVQKQPVDVDIAMTVDTVPIPVSAVSEIIAEPVAVAIPAPVELPSINGAETQEPLEQNPVATETMEMDVPSIVPAQESSVAITSEDTDMTTGVDFDPVHQATSEPAAMTTIEAAVLFDPVLEQAAPLETTANLDNAPPVLFDETPVPVQTQLEVPEAVVSLSDPAPTNETAVMDGVETSELSIPVLSTTAGDIDDHVMHAVAAPIETTSFTSSVTQDDAFTTTRTESYVSTVTDATGTTETDTVVTGSSVIDYADGHQEQIPLETVHQHTIVENPQATLAPEIVPVVAAQPEQEQDQQGAIEGASALEVTGLQGSHDGATEWTAAAVSPTPAPAVVSVPVAAPLEDALAPTLAAVPELVPEVTSAPEVESAREDQTGTA</sequence>
<dbReference type="Proteomes" id="UP000738325">
    <property type="component" value="Unassembled WGS sequence"/>
</dbReference>
<accession>A0A9P6RW27</accession>
<keyword evidence="4" id="KW-1185">Reference proteome</keyword>
<reference evidence="3" key="1">
    <citation type="journal article" date="2020" name="Fungal Divers.">
        <title>Resolving the Mortierellaceae phylogeny through synthesis of multi-gene phylogenetics and phylogenomics.</title>
        <authorList>
            <person name="Vandepol N."/>
            <person name="Liber J."/>
            <person name="Desiro A."/>
            <person name="Na H."/>
            <person name="Kennedy M."/>
            <person name="Barry K."/>
            <person name="Grigoriev I.V."/>
            <person name="Miller A.N."/>
            <person name="O'Donnell K."/>
            <person name="Stajich J.E."/>
            <person name="Bonito G."/>
        </authorList>
    </citation>
    <scope>NUCLEOTIDE SEQUENCE</scope>
    <source>
        <strain evidence="3">REB-010B</strain>
    </source>
</reference>
<evidence type="ECO:0000259" key="2">
    <source>
        <dbReference type="Pfam" id="PF20497"/>
    </source>
</evidence>